<dbReference type="Proteomes" id="UP000613582">
    <property type="component" value="Unassembled WGS sequence"/>
</dbReference>
<keyword evidence="8 12" id="KW-0479">Metal-binding</keyword>
<dbReference type="RefSeq" id="WP_206711232.1">
    <property type="nucleotide sequence ID" value="NZ_BMGH01000001.1"/>
</dbReference>
<comment type="caution">
    <text evidence="14">The sequence shown here is derived from an EMBL/GenBank/DDBJ whole genome shotgun (WGS) entry which is preliminary data.</text>
</comment>
<comment type="pathway">
    <text evidence="3 12">Cofactor biosynthesis; tetrahydrofolate biosynthesis; 7,8-dihydrofolate from 2-amino-4-hydroxy-6-hydroxymethyl-7,8-dihydropteridine diphosphate and 4-aminobenzoate: step 1/2.</text>
</comment>
<proteinExistence type="inferred from homology"/>
<evidence type="ECO:0000256" key="8">
    <source>
        <dbReference type="ARBA" id="ARBA00022723"/>
    </source>
</evidence>
<keyword evidence="15" id="KW-1185">Reference proteome</keyword>
<comment type="cofactor">
    <cofactor evidence="2 12">
        <name>Mg(2+)</name>
        <dbReference type="ChEBI" id="CHEBI:18420"/>
    </cofactor>
</comment>
<name>A0A8J2V2C0_9PROT</name>
<evidence type="ECO:0000256" key="3">
    <source>
        <dbReference type="ARBA" id="ARBA00004763"/>
    </source>
</evidence>
<reference evidence="14" key="1">
    <citation type="journal article" date="2014" name="Int. J. Syst. Evol. Microbiol.">
        <title>Complete genome sequence of Corynebacterium casei LMG S-19264T (=DSM 44701T), isolated from a smear-ripened cheese.</title>
        <authorList>
            <consortium name="US DOE Joint Genome Institute (JGI-PGF)"/>
            <person name="Walter F."/>
            <person name="Albersmeier A."/>
            <person name="Kalinowski J."/>
            <person name="Ruckert C."/>
        </authorList>
    </citation>
    <scope>NUCLEOTIDE SEQUENCE</scope>
    <source>
        <strain evidence="14">CGMCC 1.12921</strain>
    </source>
</reference>
<keyword evidence="9 12" id="KW-0460">Magnesium</keyword>
<dbReference type="GO" id="GO:0004156">
    <property type="term" value="F:dihydropteroate synthase activity"/>
    <property type="evidence" value="ECO:0007669"/>
    <property type="project" value="UniProtKB-EC"/>
</dbReference>
<evidence type="ECO:0000256" key="9">
    <source>
        <dbReference type="ARBA" id="ARBA00022842"/>
    </source>
</evidence>
<dbReference type="NCBIfam" id="TIGR01496">
    <property type="entry name" value="DHPS"/>
    <property type="match status" value="1"/>
</dbReference>
<evidence type="ECO:0000256" key="10">
    <source>
        <dbReference type="ARBA" id="ARBA00022909"/>
    </source>
</evidence>
<dbReference type="GO" id="GO:0005829">
    <property type="term" value="C:cytosol"/>
    <property type="evidence" value="ECO:0007669"/>
    <property type="project" value="TreeGrafter"/>
</dbReference>
<protein>
    <recommendedName>
        <fullName evidence="6 12">Dihydropteroate synthase</fullName>
        <shortName evidence="12">DHPS</shortName>
        <ecNumber evidence="5 12">2.5.1.15</ecNumber>
    </recommendedName>
    <alternativeName>
        <fullName evidence="11 12">Dihydropteroate pyrophosphorylase</fullName>
    </alternativeName>
</protein>
<dbReference type="InterPro" id="IPR000489">
    <property type="entry name" value="Pterin-binding_dom"/>
</dbReference>
<evidence type="ECO:0000256" key="7">
    <source>
        <dbReference type="ARBA" id="ARBA00022679"/>
    </source>
</evidence>
<organism evidence="14 15">
    <name type="scientific">Aquisalinus flavus</name>
    <dbReference type="NCBI Taxonomy" id="1526572"/>
    <lineage>
        <taxon>Bacteria</taxon>
        <taxon>Pseudomonadati</taxon>
        <taxon>Pseudomonadota</taxon>
        <taxon>Alphaproteobacteria</taxon>
        <taxon>Parvularculales</taxon>
        <taxon>Parvularculaceae</taxon>
        <taxon>Aquisalinus</taxon>
    </lineage>
</organism>
<evidence type="ECO:0000256" key="2">
    <source>
        <dbReference type="ARBA" id="ARBA00001946"/>
    </source>
</evidence>
<evidence type="ECO:0000259" key="13">
    <source>
        <dbReference type="PROSITE" id="PS50972"/>
    </source>
</evidence>
<evidence type="ECO:0000256" key="11">
    <source>
        <dbReference type="ARBA" id="ARBA00030193"/>
    </source>
</evidence>
<sequence>MSNFRIMGIVNVTPDSFSDGGRFADAARAIEHGLQLVEEGAHILDIGGESTRPGADDVPADEEIARVVPVIEGLVSQTDASVSIDTRKPAVARAARAAGAHIWNDVSALTYAEDSLETAADLAIPIVLMHAQGDPKTMQQNPVYGDVVAEVRDWLGGRIEACGAAGIAKDRLLVDPGIGFGKTVQHNIALLAGLEHLAALGCPVLLGASRKRFISTLDRDMPADKRLGGSLAAVLAGATRGASIFRVHDVAATRQALAIFSAIERP</sequence>
<feature type="domain" description="Pterin-binding" evidence="13">
    <location>
        <begin position="4"/>
        <end position="258"/>
    </location>
</feature>
<dbReference type="GO" id="GO:0046872">
    <property type="term" value="F:metal ion binding"/>
    <property type="evidence" value="ECO:0007669"/>
    <property type="project" value="UniProtKB-KW"/>
</dbReference>
<dbReference type="GO" id="GO:0046656">
    <property type="term" value="P:folic acid biosynthetic process"/>
    <property type="evidence" value="ECO:0007669"/>
    <property type="project" value="UniProtKB-KW"/>
</dbReference>
<dbReference type="CDD" id="cd00739">
    <property type="entry name" value="DHPS"/>
    <property type="match status" value="1"/>
</dbReference>
<evidence type="ECO:0000256" key="6">
    <source>
        <dbReference type="ARBA" id="ARBA00016919"/>
    </source>
</evidence>
<dbReference type="UniPathway" id="UPA00077">
    <property type="reaction ID" value="UER00156"/>
</dbReference>
<dbReference type="InterPro" id="IPR006390">
    <property type="entry name" value="DHP_synth_dom"/>
</dbReference>
<dbReference type="PANTHER" id="PTHR20941">
    <property type="entry name" value="FOLATE SYNTHESIS PROTEINS"/>
    <property type="match status" value="1"/>
</dbReference>
<comment type="catalytic activity">
    <reaction evidence="1">
        <text>(7,8-dihydropterin-6-yl)methyl diphosphate + 4-aminobenzoate = 7,8-dihydropteroate + diphosphate</text>
        <dbReference type="Rhea" id="RHEA:19949"/>
        <dbReference type="ChEBI" id="CHEBI:17836"/>
        <dbReference type="ChEBI" id="CHEBI:17839"/>
        <dbReference type="ChEBI" id="CHEBI:33019"/>
        <dbReference type="ChEBI" id="CHEBI:72950"/>
        <dbReference type="EC" id="2.5.1.15"/>
    </reaction>
</comment>
<dbReference type="Pfam" id="PF00809">
    <property type="entry name" value="Pterin_bind"/>
    <property type="match status" value="1"/>
</dbReference>
<dbReference type="AlphaFoldDB" id="A0A8J2V2C0"/>
<comment type="function">
    <text evidence="12">Catalyzes the condensation of para-aminobenzoate (pABA) with 6-hydroxymethyl-7,8-dihydropterin diphosphate (DHPt-PP) to form 7,8-dihydropteroate (H2Pte), the immediate precursor of folate derivatives.</text>
</comment>
<gene>
    <name evidence="14" type="ORF">GCM10011342_16510</name>
</gene>
<evidence type="ECO:0000256" key="12">
    <source>
        <dbReference type="RuleBase" id="RU361205"/>
    </source>
</evidence>
<comment type="similarity">
    <text evidence="4 12">Belongs to the DHPS family.</text>
</comment>
<evidence type="ECO:0000313" key="14">
    <source>
        <dbReference type="EMBL" id="GGD08349.1"/>
    </source>
</evidence>
<reference evidence="14" key="2">
    <citation type="submission" date="2020-09" db="EMBL/GenBank/DDBJ databases">
        <authorList>
            <person name="Sun Q."/>
            <person name="Zhou Y."/>
        </authorList>
    </citation>
    <scope>NUCLEOTIDE SEQUENCE</scope>
    <source>
        <strain evidence="14">CGMCC 1.12921</strain>
    </source>
</reference>
<dbReference type="InterPro" id="IPR011005">
    <property type="entry name" value="Dihydropteroate_synth-like_sf"/>
</dbReference>
<evidence type="ECO:0000256" key="5">
    <source>
        <dbReference type="ARBA" id="ARBA00012458"/>
    </source>
</evidence>
<keyword evidence="10 12" id="KW-0289">Folate biosynthesis</keyword>
<evidence type="ECO:0000313" key="15">
    <source>
        <dbReference type="Proteomes" id="UP000613582"/>
    </source>
</evidence>
<evidence type="ECO:0000256" key="1">
    <source>
        <dbReference type="ARBA" id="ARBA00000012"/>
    </source>
</evidence>
<evidence type="ECO:0000256" key="4">
    <source>
        <dbReference type="ARBA" id="ARBA00009503"/>
    </source>
</evidence>
<dbReference type="EC" id="2.5.1.15" evidence="5 12"/>
<dbReference type="PROSITE" id="PS50972">
    <property type="entry name" value="PTERIN_BINDING"/>
    <property type="match status" value="1"/>
</dbReference>
<dbReference type="EMBL" id="BMGH01000001">
    <property type="protein sequence ID" value="GGD08349.1"/>
    <property type="molecule type" value="Genomic_DNA"/>
</dbReference>
<dbReference type="Gene3D" id="3.20.20.20">
    <property type="entry name" value="Dihydropteroate synthase-like"/>
    <property type="match status" value="1"/>
</dbReference>
<dbReference type="GO" id="GO:0046654">
    <property type="term" value="P:tetrahydrofolate biosynthetic process"/>
    <property type="evidence" value="ECO:0007669"/>
    <property type="project" value="UniProtKB-UniPathway"/>
</dbReference>
<dbReference type="PANTHER" id="PTHR20941:SF1">
    <property type="entry name" value="FOLIC ACID SYNTHESIS PROTEIN FOL1"/>
    <property type="match status" value="1"/>
</dbReference>
<dbReference type="FunFam" id="3.20.20.20:FF:000006">
    <property type="entry name" value="Dihydropteroate synthase"/>
    <property type="match status" value="1"/>
</dbReference>
<dbReference type="SUPFAM" id="SSF51717">
    <property type="entry name" value="Dihydropteroate synthetase-like"/>
    <property type="match status" value="1"/>
</dbReference>
<dbReference type="PROSITE" id="PS00792">
    <property type="entry name" value="DHPS_1"/>
    <property type="match status" value="1"/>
</dbReference>
<dbReference type="InterPro" id="IPR045031">
    <property type="entry name" value="DHP_synth-like"/>
</dbReference>
<dbReference type="PROSITE" id="PS00793">
    <property type="entry name" value="DHPS_2"/>
    <property type="match status" value="1"/>
</dbReference>
<keyword evidence="7 12" id="KW-0808">Transferase</keyword>
<accession>A0A8J2V2C0</accession>